<dbReference type="AlphaFoldDB" id="A0A6A7N9T6"/>
<evidence type="ECO:0000313" key="2">
    <source>
        <dbReference type="EMBL" id="MQA41754.1"/>
    </source>
</evidence>
<evidence type="ECO:0000256" key="1">
    <source>
        <dbReference type="SAM" id="Phobius"/>
    </source>
</evidence>
<feature type="transmembrane region" description="Helical" evidence="1">
    <location>
        <begin position="12"/>
        <end position="29"/>
    </location>
</feature>
<dbReference type="EMBL" id="WHUG01000015">
    <property type="protein sequence ID" value="MQA41754.1"/>
    <property type="molecule type" value="Genomic_DNA"/>
</dbReference>
<dbReference type="Proteomes" id="UP000440498">
    <property type="component" value="Unassembled WGS sequence"/>
</dbReference>
<accession>A0A6A7N9T6</accession>
<sequence length="115" mass="12034">MNLGLGRNTRGSSLALIVALHLLIVWFMLQKTGKITLFTYEAPSRITQVSMLSSGAGSSTAPAADFAVDSMPAPAMPRLDLGASFAIKAEATTEDAAIVHASPQTSTQARKAWSA</sequence>
<reference evidence="2 3" key="1">
    <citation type="submission" date="2019-10" db="EMBL/GenBank/DDBJ databases">
        <title>Two novel species isolated from a subtropical stream in China.</title>
        <authorList>
            <person name="Lu H."/>
        </authorList>
    </citation>
    <scope>NUCLEOTIDE SEQUENCE [LARGE SCALE GENOMIC DNA]</scope>
    <source>
        <strain evidence="2 3">FT29W</strain>
    </source>
</reference>
<keyword evidence="1" id="KW-0812">Transmembrane</keyword>
<keyword evidence="1" id="KW-1133">Transmembrane helix</keyword>
<proteinExistence type="predicted"/>
<evidence type="ECO:0000313" key="3">
    <source>
        <dbReference type="Proteomes" id="UP000440498"/>
    </source>
</evidence>
<organism evidence="2 3">
    <name type="scientific">Rugamonas aquatica</name>
    <dbReference type="NCBI Taxonomy" id="2743357"/>
    <lineage>
        <taxon>Bacteria</taxon>
        <taxon>Pseudomonadati</taxon>
        <taxon>Pseudomonadota</taxon>
        <taxon>Betaproteobacteria</taxon>
        <taxon>Burkholderiales</taxon>
        <taxon>Oxalobacteraceae</taxon>
        <taxon>Telluria group</taxon>
        <taxon>Rugamonas</taxon>
    </lineage>
</organism>
<keyword evidence="1" id="KW-0472">Membrane</keyword>
<protein>
    <submittedName>
        <fullName evidence="2">Uncharacterized protein</fullName>
    </submittedName>
</protein>
<keyword evidence="3" id="KW-1185">Reference proteome</keyword>
<comment type="caution">
    <text evidence="2">The sequence shown here is derived from an EMBL/GenBank/DDBJ whole genome shotgun (WGS) entry which is preliminary data.</text>
</comment>
<gene>
    <name evidence="2" type="ORF">GEV02_26765</name>
</gene>
<name>A0A6A7N9T6_9BURK</name>
<dbReference type="RefSeq" id="WP_152840949.1">
    <property type="nucleotide sequence ID" value="NZ_WHUG01000015.1"/>
</dbReference>